<feature type="binding site" evidence="7">
    <location>
        <position position="272"/>
    </location>
    <ligand>
        <name>Mg(2+)</name>
        <dbReference type="ChEBI" id="CHEBI:18420"/>
        <label>1</label>
        <note>catalytic</note>
    </ligand>
</feature>
<proteinExistence type="inferred from homology"/>
<dbReference type="KEGG" id="bper:BN118_3039"/>
<dbReference type="eggNOG" id="COG0483">
    <property type="taxonomic scope" value="Bacteria"/>
</dbReference>
<dbReference type="GO" id="GO:0046854">
    <property type="term" value="P:phosphatidylinositol phosphate biosynthetic process"/>
    <property type="evidence" value="ECO:0007669"/>
    <property type="project" value="InterPro"/>
</dbReference>
<evidence type="ECO:0000256" key="1">
    <source>
        <dbReference type="ARBA" id="ARBA00001033"/>
    </source>
</evidence>
<feature type="binding site" evidence="7">
    <location>
        <position position="133"/>
    </location>
    <ligand>
        <name>Mg(2+)</name>
        <dbReference type="ChEBI" id="CHEBI:18420"/>
        <label>1</label>
        <note>catalytic</note>
    </ligand>
</feature>
<dbReference type="Proteomes" id="UP000005250">
    <property type="component" value="Chromosome"/>
</dbReference>
<dbReference type="GO" id="GO:0006020">
    <property type="term" value="P:inositol metabolic process"/>
    <property type="evidence" value="ECO:0007669"/>
    <property type="project" value="TreeGrafter"/>
</dbReference>
<keyword evidence="10" id="KW-1185">Reference proteome</keyword>
<keyword evidence="4 7" id="KW-0479">Metal-binding</keyword>
<keyword evidence="5 8" id="KW-0378">Hydrolase</keyword>
<dbReference type="EC" id="3.1.3.25" evidence="8"/>
<dbReference type="Pfam" id="PF00459">
    <property type="entry name" value="Inositol_P"/>
    <property type="match status" value="1"/>
</dbReference>
<dbReference type="PRINTS" id="PR00377">
    <property type="entry name" value="IMPHPHTASES"/>
</dbReference>
<dbReference type="GO" id="GO:0046872">
    <property type="term" value="F:metal ion binding"/>
    <property type="evidence" value="ECO:0007669"/>
    <property type="project" value="UniProtKB-KW"/>
</dbReference>
<dbReference type="EMBL" id="HE965805">
    <property type="protein sequence ID" value="CCJ64464.1"/>
    <property type="molecule type" value="Genomic_DNA"/>
</dbReference>
<organism evidence="9 10">
    <name type="scientific">Bordetella pertussis (strain ATCC 9797 / DSM 5571 / CCUG 30873 / LMG 14455 / NCTC 10739 / 18323)</name>
    <dbReference type="NCBI Taxonomy" id="568706"/>
    <lineage>
        <taxon>Bacteria</taxon>
        <taxon>Pseudomonadati</taxon>
        <taxon>Pseudomonadota</taxon>
        <taxon>Betaproteobacteria</taxon>
        <taxon>Burkholderiales</taxon>
        <taxon>Alcaligenaceae</taxon>
        <taxon>Bordetella</taxon>
    </lineage>
</organism>
<keyword evidence="6 7" id="KW-0460">Magnesium</keyword>
<dbReference type="PANTHER" id="PTHR20854">
    <property type="entry name" value="INOSITOL MONOPHOSPHATASE"/>
    <property type="match status" value="1"/>
</dbReference>
<evidence type="ECO:0000256" key="6">
    <source>
        <dbReference type="ARBA" id="ARBA00022842"/>
    </source>
</evidence>
<dbReference type="PROSITE" id="PS00630">
    <property type="entry name" value="IMP_2"/>
    <property type="match status" value="1"/>
</dbReference>
<dbReference type="SUPFAM" id="SSF56655">
    <property type="entry name" value="Carbohydrate phosphatase"/>
    <property type="match status" value="1"/>
</dbReference>
<evidence type="ECO:0000313" key="10">
    <source>
        <dbReference type="Proteomes" id="UP000005250"/>
    </source>
</evidence>
<dbReference type="InterPro" id="IPR022337">
    <property type="entry name" value="Inositol_monophosphatase_SuhB"/>
</dbReference>
<reference evidence="9 10" key="1">
    <citation type="journal article" date="2012" name="BMC Genomics">
        <title>Comparative genomics of the classical Bordetella subspecies: the evolution and exchange of virulence-associated diversity amongst closely related pathogens.</title>
        <authorList>
            <person name="Park J."/>
            <person name="Zhang Y."/>
            <person name="Buboltz A.M."/>
            <person name="Zhang X."/>
            <person name="Schuster S.C."/>
            <person name="Ahuja U."/>
            <person name="Liu M."/>
            <person name="Miller J.F."/>
            <person name="Sebaihia M."/>
            <person name="Bentley S.D."/>
            <person name="Parkhill J."/>
            <person name="Harvill E.T."/>
        </authorList>
    </citation>
    <scope>NUCLEOTIDE SEQUENCE [LARGE SCALE GENOMIC DNA]</scope>
    <source>
        <strain evidence="10">ATCC 9797 / DSM 5571 / CCUG 30873 / LMG 14455 / NCTC 10739 / 18323</strain>
    </source>
</reference>
<dbReference type="PRINTS" id="PR01959">
    <property type="entry name" value="SBIMPHPHTASE"/>
</dbReference>
<name>A0A0T7CSC9_BORP1</name>
<dbReference type="HOGENOM" id="CLU_044118_0_2_4"/>
<comment type="cofactor">
    <cofactor evidence="2 7 8">
        <name>Mg(2+)</name>
        <dbReference type="ChEBI" id="CHEBI:18420"/>
    </cofactor>
</comment>
<dbReference type="InterPro" id="IPR020550">
    <property type="entry name" value="Inositol_monophosphatase_CS"/>
</dbReference>
<dbReference type="PANTHER" id="PTHR20854:SF4">
    <property type="entry name" value="INOSITOL-1-MONOPHOSPHATASE-RELATED"/>
    <property type="match status" value="1"/>
</dbReference>
<evidence type="ECO:0000256" key="2">
    <source>
        <dbReference type="ARBA" id="ARBA00001946"/>
    </source>
</evidence>
<feature type="binding site" evidence="7">
    <location>
        <position position="115"/>
    </location>
    <ligand>
        <name>Mg(2+)</name>
        <dbReference type="ChEBI" id="CHEBI:18420"/>
        <label>1</label>
        <note>catalytic</note>
    </ligand>
</feature>
<accession>A0A0T7CSC9</accession>
<evidence type="ECO:0000256" key="5">
    <source>
        <dbReference type="ARBA" id="ARBA00022801"/>
    </source>
</evidence>
<evidence type="ECO:0000256" key="8">
    <source>
        <dbReference type="RuleBase" id="RU364068"/>
    </source>
</evidence>
<comment type="similarity">
    <text evidence="3 8">Belongs to the inositol monophosphatase superfamily.</text>
</comment>
<evidence type="ECO:0000256" key="3">
    <source>
        <dbReference type="ARBA" id="ARBA00009759"/>
    </source>
</evidence>
<protein>
    <recommendedName>
        <fullName evidence="8">Inositol-1-monophosphatase</fullName>
        <ecNumber evidence="8">3.1.3.25</ecNumber>
    </recommendedName>
</protein>
<evidence type="ECO:0000256" key="7">
    <source>
        <dbReference type="PIRSR" id="PIRSR600760-2"/>
    </source>
</evidence>
<feature type="binding site" evidence="7">
    <location>
        <position position="134"/>
    </location>
    <ligand>
        <name>Mg(2+)</name>
        <dbReference type="ChEBI" id="CHEBI:18420"/>
        <label>1</label>
        <note>catalytic</note>
    </ligand>
</feature>
<dbReference type="Gene3D" id="3.30.540.10">
    <property type="entry name" value="Fructose-1,6-Bisphosphatase, subunit A, domain 1"/>
    <property type="match status" value="1"/>
</dbReference>
<evidence type="ECO:0000313" key="9">
    <source>
        <dbReference type="EMBL" id="CCJ64464.1"/>
    </source>
</evidence>
<feature type="binding site" evidence="7">
    <location>
        <position position="131"/>
    </location>
    <ligand>
        <name>Mg(2+)</name>
        <dbReference type="ChEBI" id="CHEBI:18420"/>
        <label>1</label>
        <note>catalytic</note>
    </ligand>
</feature>
<dbReference type="InterPro" id="IPR020583">
    <property type="entry name" value="Inositol_monoP_metal-BS"/>
</dbReference>
<dbReference type="PROSITE" id="PS00629">
    <property type="entry name" value="IMP_1"/>
    <property type="match status" value="1"/>
</dbReference>
<dbReference type="InterPro" id="IPR000760">
    <property type="entry name" value="Inositol_monophosphatase-like"/>
</dbReference>
<dbReference type="InterPro" id="IPR033942">
    <property type="entry name" value="IMPase"/>
</dbReference>
<dbReference type="GO" id="GO:0008934">
    <property type="term" value="F:inositol monophosphate 1-phosphatase activity"/>
    <property type="evidence" value="ECO:0007669"/>
    <property type="project" value="InterPro"/>
</dbReference>
<dbReference type="CDD" id="cd01639">
    <property type="entry name" value="IMPase"/>
    <property type="match status" value="1"/>
</dbReference>
<gene>
    <name evidence="9" type="ordered locus">BN118_3039</name>
</gene>
<sequence>MDKHHAVATKYLAAGPNSPWLRNALRAWAYTWAMQTSAQRSPASATLDLGAAVDAAVTAAHAGAAILQSYAHHRSDLVIDRKARNDLVSQADRESEAAVISVLRERTPQFGIVAEETGGAAQGPATTWYIDPLDGTTNYLHGIPHYAVSIALVAHAGTRVVAGADLQEDTPVIGVVYDPSSEELFTAVHGIGSWLNGHRISCSRTSTLDDAVLATGFPFRDFSFAHQYMPMLHDAIRRTRGVRRMGAAALDLAWTACGRYDGYWEMGLAPWDVAAGTLLVREAGGVCTDMMRQQSWPSGGRVVAGNRHIHGALFDMVSPHLDAPAPDSSQA</sequence>
<dbReference type="AlphaFoldDB" id="A0A0T7CSC9"/>
<dbReference type="FunFam" id="3.30.540.10:FF:000003">
    <property type="entry name" value="Inositol-1-monophosphatase"/>
    <property type="match status" value="1"/>
</dbReference>
<dbReference type="Gene3D" id="3.40.190.80">
    <property type="match status" value="1"/>
</dbReference>
<evidence type="ECO:0000256" key="4">
    <source>
        <dbReference type="ARBA" id="ARBA00022723"/>
    </source>
</evidence>
<comment type="catalytic activity">
    <reaction evidence="1 8">
        <text>a myo-inositol phosphate + H2O = myo-inositol + phosphate</text>
        <dbReference type="Rhea" id="RHEA:24056"/>
        <dbReference type="ChEBI" id="CHEBI:15377"/>
        <dbReference type="ChEBI" id="CHEBI:17268"/>
        <dbReference type="ChEBI" id="CHEBI:43474"/>
        <dbReference type="ChEBI" id="CHEBI:84139"/>
        <dbReference type="EC" id="3.1.3.25"/>
    </reaction>
</comment>
<dbReference type="GO" id="GO:0007165">
    <property type="term" value="P:signal transduction"/>
    <property type="evidence" value="ECO:0007669"/>
    <property type="project" value="TreeGrafter"/>
</dbReference>